<reference evidence="1" key="5">
    <citation type="journal article" date="2002" name="Nature">
        <title>Analysis of the mouse transcriptome based on functional annotation of 60,770 full-length cDNAs.</title>
        <authorList>
            <consortium name="The FANTOM Consortium and the RIKEN Genome Exploration Research Group Phase I and II Team"/>
        </authorList>
    </citation>
    <scope>NUCLEOTIDE SEQUENCE</scope>
    <source>
        <strain evidence="1">C57BL/6J</strain>
        <tissue evidence="1">Mammary gland</tissue>
    </source>
</reference>
<evidence type="ECO:0000313" key="2">
    <source>
        <dbReference type="MGI" id="MGI:3651212"/>
    </source>
</evidence>
<dbReference type="AlphaFoldDB" id="Q3UQB6"/>
<accession>Q3UQB6</accession>
<evidence type="ECO:0000313" key="1">
    <source>
        <dbReference type="EMBL" id="BAE25126.1"/>
    </source>
</evidence>
<dbReference type="AGR" id="MGI:3651212"/>
<sequence length="84" mass="9357">MRRALNLPFPLSLRKVWSSLVLASAEAMAPQCLGRKLSNLYELKETQCEAFASLPSCLRACVPEQSKAVPESQALRLCHINSHF</sequence>
<reference evidence="1" key="4">
    <citation type="journal article" date="2001" name="Nature">
        <title>Functional annotation of a full-length mouse cDNA collection.</title>
        <authorList>
            <consortium name="The RIKEN Genome Exploration Research Group Phase II Team and the FANTOM Consortium"/>
        </authorList>
    </citation>
    <scope>NUCLEOTIDE SEQUENCE</scope>
    <source>
        <strain evidence="1">C57BL/6J</strain>
        <tissue evidence="1">Mammary gland</tissue>
    </source>
</reference>
<protein>
    <submittedName>
        <fullName evidence="1">Uncharacterized protein</fullName>
    </submittedName>
</protein>
<reference evidence="1" key="1">
    <citation type="journal article" date="1999" name="Methods Enzymol.">
        <title>High-efficiency full-length cDNA cloning.</title>
        <authorList>
            <person name="Carninci P."/>
            <person name="Hayashizaki Y."/>
        </authorList>
    </citation>
    <scope>NUCLEOTIDE SEQUENCE</scope>
    <source>
        <strain evidence="1">C57BL/6J</strain>
        <tissue evidence="1">Mammary gland</tissue>
    </source>
</reference>
<organism evidence="1">
    <name type="scientific">Mus musculus</name>
    <name type="common">Mouse</name>
    <dbReference type="NCBI Taxonomy" id="10090"/>
    <lineage>
        <taxon>Eukaryota</taxon>
        <taxon>Metazoa</taxon>
        <taxon>Chordata</taxon>
        <taxon>Craniata</taxon>
        <taxon>Vertebrata</taxon>
        <taxon>Euteleostomi</taxon>
        <taxon>Mammalia</taxon>
        <taxon>Eutheria</taxon>
        <taxon>Euarchontoglires</taxon>
        <taxon>Glires</taxon>
        <taxon>Rodentia</taxon>
        <taxon>Myomorpha</taxon>
        <taxon>Muroidea</taxon>
        <taxon>Muridae</taxon>
        <taxon>Murinae</taxon>
        <taxon>Mus</taxon>
        <taxon>Mus</taxon>
    </lineage>
</organism>
<reference evidence="1" key="3">
    <citation type="journal article" date="2000" name="Genome Res.">
        <title>RIKEN integrated sequence analysis (RISA) system--384-format sequencing pipeline with 384 multicapillary sequencer.</title>
        <authorList>
            <person name="Shibata K."/>
            <person name="Itoh M."/>
            <person name="Aizawa K."/>
            <person name="Nagaoka S."/>
            <person name="Sasaki N."/>
            <person name="Carninci P."/>
            <person name="Konno H."/>
            <person name="Akiyama J."/>
            <person name="Nishi K."/>
            <person name="Kitsunai T."/>
            <person name="Tashiro H."/>
            <person name="Itoh M."/>
            <person name="Sumi N."/>
            <person name="Ishii Y."/>
            <person name="Nakamura S."/>
            <person name="Hazama M."/>
            <person name="Nishine T."/>
            <person name="Harada A."/>
            <person name="Yamamoto R."/>
            <person name="Matsumoto H."/>
            <person name="Sakaguchi S."/>
            <person name="Ikegami T."/>
            <person name="Kashiwagi K."/>
            <person name="Fujiwake S."/>
            <person name="Inoue K."/>
            <person name="Togawa Y."/>
            <person name="Izawa M."/>
            <person name="Ohara E."/>
            <person name="Watahiki M."/>
            <person name="Yoneda Y."/>
            <person name="Ishikawa T."/>
            <person name="Ozawa K."/>
            <person name="Tanaka T."/>
            <person name="Matsuura S."/>
            <person name="Kawai J."/>
            <person name="Okazaki Y."/>
            <person name="Muramatsu M."/>
            <person name="Inoue Y."/>
            <person name="Kira A."/>
            <person name="Hayashizaki Y."/>
        </authorList>
    </citation>
    <scope>NUCLEOTIDE SEQUENCE</scope>
    <source>
        <strain evidence="1">C57BL/6J</strain>
        <tissue evidence="1">Mammary gland</tissue>
    </source>
</reference>
<proteinExistence type="evidence at transcript level"/>
<dbReference type="MGI" id="MGI:3651212">
    <property type="gene designation" value="Gm12863"/>
</dbReference>
<reference evidence="1" key="2">
    <citation type="journal article" date="2000" name="Genome Res.">
        <title>Normalization and subtraction of cap-trapper-selected cDNAs to prepare full-length cDNA libraries for rapid discovery of new genes.</title>
        <authorList>
            <person name="Carninci P."/>
            <person name="Shibata Y."/>
            <person name="Hayatsu N."/>
            <person name="Sugahara Y."/>
            <person name="Shibata K."/>
            <person name="Itoh M."/>
            <person name="Konno H."/>
            <person name="Okazaki Y."/>
            <person name="Muramatsu M."/>
            <person name="Hayashizaki Y."/>
        </authorList>
    </citation>
    <scope>NUCLEOTIDE SEQUENCE</scope>
    <source>
        <strain evidence="1">C57BL/6J</strain>
        <tissue evidence="1">Mammary gland</tissue>
    </source>
</reference>
<name>Q3UQB6_MOUSE</name>
<reference evidence="1" key="8">
    <citation type="journal article" date="2005" name="Science">
        <title>Antisense Transcription in the Mammalian Transcriptome.</title>
        <authorList>
            <consortium name="RIKEN Genome Exploration Research Group and Genome Science Group (Genome Network Project Core Group) and the FANTOM Consortium"/>
        </authorList>
    </citation>
    <scope>NUCLEOTIDE SEQUENCE</scope>
    <source>
        <strain evidence="1">C57BL/6J</strain>
        <tissue evidence="1">Mammary gland</tissue>
    </source>
</reference>
<reference evidence="1" key="6">
    <citation type="submission" date="2004-03" db="EMBL/GenBank/DDBJ databases">
        <authorList>
            <person name="Arakawa T."/>
            <person name="Carninci P."/>
            <person name="Fukuda S."/>
            <person name="Hashizume W."/>
            <person name="Hayashida K."/>
            <person name="Hori F."/>
            <person name="Iida J."/>
            <person name="Imamura K."/>
            <person name="Imotani K."/>
            <person name="Itoh M."/>
            <person name="Kanagawa S."/>
            <person name="Kawai J."/>
            <person name="Kojima M."/>
            <person name="Konno H."/>
            <person name="Murata M."/>
            <person name="Nakamura M."/>
            <person name="Ninomiya N."/>
            <person name="Nishiyori H."/>
            <person name="Nomura K."/>
            <person name="Ohno M."/>
            <person name="Sakazume N."/>
            <person name="Sano H."/>
            <person name="Sasaki D."/>
            <person name="Shibata K."/>
            <person name="Shiraki T."/>
            <person name="Tagami M."/>
            <person name="Tagami Y."/>
            <person name="Waki K."/>
            <person name="Watahiki A."/>
            <person name="Muramatsu M."/>
            <person name="Hayashizaki Y."/>
        </authorList>
    </citation>
    <scope>NUCLEOTIDE SEQUENCE</scope>
    <source>
        <strain evidence="1">C57BL/6J</strain>
        <tissue evidence="1">Mammary gland</tissue>
    </source>
</reference>
<reference evidence="1" key="7">
    <citation type="journal article" date="2005" name="Science">
        <title>The Transcriptional Landscape of the Mammalian Genome.</title>
        <authorList>
            <consortium name="The FANTOM Consortium"/>
            <consortium name="Riken Genome Exploration Research Group and Genome Science Group (Genome Network Project Core Group)"/>
        </authorList>
    </citation>
    <scope>NUCLEOTIDE SEQUENCE</scope>
    <source>
        <strain evidence="1">C57BL/6J</strain>
        <tissue evidence="1">Mammary gland</tissue>
    </source>
</reference>
<dbReference type="EMBL" id="AK142602">
    <property type="protein sequence ID" value="BAE25126.1"/>
    <property type="molecule type" value="mRNA"/>
</dbReference>
<gene>
    <name evidence="2" type="primary">Gm12863</name>
    <name evidence="2" type="synonym">OTTMUSG00000008822</name>
</gene>